<protein>
    <submittedName>
        <fullName evidence="10">Subtilisin-like protein</fullName>
    </submittedName>
</protein>
<dbReference type="InterPro" id="IPR034193">
    <property type="entry name" value="PCSK9_ProteinaseK-like"/>
</dbReference>
<dbReference type="Gene3D" id="3.30.70.80">
    <property type="entry name" value="Peptidase S8 propeptide/proteinase inhibitor I9"/>
    <property type="match status" value="1"/>
</dbReference>
<dbReference type="EMBL" id="ML976662">
    <property type="protein sequence ID" value="KAF1977963.1"/>
    <property type="molecule type" value="Genomic_DNA"/>
</dbReference>
<dbReference type="PROSITE" id="PS00138">
    <property type="entry name" value="SUBTILASE_SER"/>
    <property type="match status" value="1"/>
</dbReference>
<dbReference type="SUPFAM" id="SSF54897">
    <property type="entry name" value="Protease propeptides/inhibitors"/>
    <property type="match status" value="1"/>
</dbReference>
<evidence type="ECO:0000313" key="11">
    <source>
        <dbReference type="Proteomes" id="UP000800036"/>
    </source>
</evidence>
<dbReference type="Pfam" id="PF00082">
    <property type="entry name" value="Peptidase_S8"/>
    <property type="match status" value="1"/>
</dbReference>
<feature type="domain" description="Inhibitor I9" evidence="9">
    <location>
        <begin position="39"/>
        <end position="113"/>
    </location>
</feature>
<dbReference type="GO" id="GO:0006508">
    <property type="term" value="P:proteolysis"/>
    <property type="evidence" value="ECO:0007669"/>
    <property type="project" value="UniProtKB-KW"/>
</dbReference>
<dbReference type="PANTHER" id="PTHR43806:SF58">
    <property type="entry name" value="ALKALINE PROTEASE 1-RELATED"/>
    <property type="match status" value="1"/>
</dbReference>
<feature type="signal peptide" evidence="7">
    <location>
        <begin position="1"/>
        <end position="20"/>
    </location>
</feature>
<keyword evidence="4 6" id="KW-0378">Hydrolase</keyword>
<keyword evidence="5 6" id="KW-0720">Serine protease</keyword>
<dbReference type="AlphaFoldDB" id="A0A6A5VJX1"/>
<dbReference type="CDD" id="cd04077">
    <property type="entry name" value="Peptidases_S8_PCSK9_ProteinaseK_like"/>
    <property type="match status" value="1"/>
</dbReference>
<comment type="similarity">
    <text evidence="1 6">Belongs to the peptidase S8 family.</text>
</comment>
<evidence type="ECO:0000256" key="1">
    <source>
        <dbReference type="ARBA" id="ARBA00011073"/>
    </source>
</evidence>
<name>A0A6A5VJX1_9PLEO</name>
<dbReference type="Pfam" id="PF05922">
    <property type="entry name" value="Inhibitor_I9"/>
    <property type="match status" value="1"/>
</dbReference>
<dbReference type="Proteomes" id="UP000800036">
    <property type="component" value="Unassembled WGS sequence"/>
</dbReference>
<dbReference type="GO" id="GO:0005576">
    <property type="term" value="C:extracellular region"/>
    <property type="evidence" value="ECO:0007669"/>
    <property type="project" value="UniProtKB-ARBA"/>
</dbReference>
<feature type="domain" description="Peptidase S8/S53" evidence="8">
    <location>
        <begin position="168"/>
        <end position="405"/>
    </location>
</feature>
<proteinExistence type="inferred from homology"/>
<sequence length="426" mass="44765">MANFPRLLLLARVLLPSVHAVPTPALPSVAKHDNALEGKYIITLKPNLDAPSTKSHMTWVSDLHARSITKRDTIGIEKTYAIGGWKAYAGEFDDATIVEIKASPEVASVEADTLIPAPKLLNEREASFLVASHKRDLVTQANAEWGLAAISHRTKTSTDYVYDPIAGQGTYAYVVDDSIRTTHSEFEGRAVFGYNAVSKNNTANSNHGSFAAGIIGGKFAGVAKKINLVSVKVFDEAQASPQSVILDGYNWAVNDIVSKGRANKAVINMSLGGDGGPGSGVDPAYLGAINAAYSKGILTTIAAMNDAVPVSQVSPANVPNALTVAASDQTFKTAWFTNYGAGIDFFAPGVSIRGAGAFDDSGTVYGDGTSASAPFVAGVAMYLQSTLNFKTPAELVTKMKALCTTRVRGDLRGSPNCFLNNGNGVA</sequence>
<dbReference type="PANTHER" id="PTHR43806">
    <property type="entry name" value="PEPTIDASE S8"/>
    <property type="match status" value="1"/>
</dbReference>
<dbReference type="OrthoDB" id="206201at2759"/>
<evidence type="ECO:0000259" key="9">
    <source>
        <dbReference type="Pfam" id="PF05922"/>
    </source>
</evidence>
<evidence type="ECO:0000256" key="5">
    <source>
        <dbReference type="ARBA" id="ARBA00022825"/>
    </source>
</evidence>
<dbReference type="PRINTS" id="PR00723">
    <property type="entry name" value="SUBTILISIN"/>
</dbReference>
<dbReference type="Gene3D" id="3.40.50.200">
    <property type="entry name" value="Peptidase S8/S53 domain"/>
    <property type="match status" value="1"/>
</dbReference>
<organism evidence="10 11">
    <name type="scientific">Bimuria novae-zelandiae CBS 107.79</name>
    <dbReference type="NCBI Taxonomy" id="1447943"/>
    <lineage>
        <taxon>Eukaryota</taxon>
        <taxon>Fungi</taxon>
        <taxon>Dikarya</taxon>
        <taxon>Ascomycota</taxon>
        <taxon>Pezizomycotina</taxon>
        <taxon>Dothideomycetes</taxon>
        <taxon>Pleosporomycetidae</taxon>
        <taxon>Pleosporales</taxon>
        <taxon>Massarineae</taxon>
        <taxon>Didymosphaeriaceae</taxon>
        <taxon>Bimuria</taxon>
    </lineage>
</organism>
<dbReference type="InterPro" id="IPR000209">
    <property type="entry name" value="Peptidase_S8/S53_dom"/>
</dbReference>
<evidence type="ECO:0000256" key="3">
    <source>
        <dbReference type="ARBA" id="ARBA00022729"/>
    </source>
</evidence>
<dbReference type="InterPro" id="IPR037045">
    <property type="entry name" value="S8pro/Inhibitor_I9_sf"/>
</dbReference>
<evidence type="ECO:0000256" key="4">
    <source>
        <dbReference type="ARBA" id="ARBA00022801"/>
    </source>
</evidence>
<accession>A0A6A5VJX1</accession>
<evidence type="ECO:0000259" key="8">
    <source>
        <dbReference type="Pfam" id="PF00082"/>
    </source>
</evidence>
<dbReference type="InterPro" id="IPR023828">
    <property type="entry name" value="Peptidase_S8_Ser-AS"/>
</dbReference>
<dbReference type="GO" id="GO:0004252">
    <property type="term" value="F:serine-type endopeptidase activity"/>
    <property type="evidence" value="ECO:0007669"/>
    <property type="project" value="UniProtKB-UniRule"/>
</dbReference>
<keyword evidence="2 6" id="KW-0645">Protease</keyword>
<evidence type="ECO:0000256" key="6">
    <source>
        <dbReference type="PROSITE-ProRule" id="PRU01240"/>
    </source>
</evidence>
<keyword evidence="11" id="KW-1185">Reference proteome</keyword>
<dbReference type="SUPFAM" id="SSF52743">
    <property type="entry name" value="Subtilisin-like"/>
    <property type="match status" value="1"/>
</dbReference>
<gene>
    <name evidence="10" type="ORF">BU23DRAFT_564806</name>
</gene>
<dbReference type="InterPro" id="IPR050131">
    <property type="entry name" value="Peptidase_S8_subtilisin-like"/>
</dbReference>
<keyword evidence="3 7" id="KW-0732">Signal</keyword>
<dbReference type="InterPro" id="IPR036852">
    <property type="entry name" value="Peptidase_S8/S53_dom_sf"/>
</dbReference>
<reference evidence="10" key="1">
    <citation type="journal article" date="2020" name="Stud. Mycol.">
        <title>101 Dothideomycetes genomes: a test case for predicting lifestyles and emergence of pathogens.</title>
        <authorList>
            <person name="Haridas S."/>
            <person name="Albert R."/>
            <person name="Binder M."/>
            <person name="Bloem J."/>
            <person name="Labutti K."/>
            <person name="Salamov A."/>
            <person name="Andreopoulos B."/>
            <person name="Baker S."/>
            <person name="Barry K."/>
            <person name="Bills G."/>
            <person name="Bluhm B."/>
            <person name="Cannon C."/>
            <person name="Castanera R."/>
            <person name="Culley D."/>
            <person name="Daum C."/>
            <person name="Ezra D."/>
            <person name="Gonzalez J."/>
            <person name="Henrissat B."/>
            <person name="Kuo A."/>
            <person name="Liang C."/>
            <person name="Lipzen A."/>
            <person name="Lutzoni F."/>
            <person name="Magnuson J."/>
            <person name="Mondo S."/>
            <person name="Nolan M."/>
            <person name="Ohm R."/>
            <person name="Pangilinan J."/>
            <person name="Park H.-J."/>
            <person name="Ramirez L."/>
            <person name="Alfaro M."/>
            <person name="Sun H."/>
            <person name="Tritt A."/>
            <person name="Yoshinaga Y."/>
            <person name="Zwiers L.-H."/>
            <person name="Turgeon B."/>
            <person name="Goodwin S."/>
            <person name="Spatafora J."/>
            <person name="Crous P."/>
            <person name="Grigoriev I."/>
        </authorList>
    </citation>
    <scope>NUCLEOTIDE SEQUENCE</scope>
    <source>
        <strain evidence="10">CBS 107.79</strain>
    </source>
</reference>
<dbReference type="InterPro" id="IPR015500">
    <property type="entry name" value="Peptidase_S8_subtilisin-rel"/>
</dbReference>
<feature type="chain" id="PRO_5025374875" evidence="7">
    <location>
        <begin position="21"/>
        <end position="426"/>
    </location>
</feature>
<feature type="active site" description="Charge relay system" evidence="6">
    <location>
        <position position="370"/>
    </location>
</feature>
<feature type="active site" description="Charge relay system" evidence="6">
    <location>
        <position position="207"/>
    </location>
</feature>
<feature type="active site" description="Charge relay system" evidence="6">
    <location>
        <position position="176"/>
    </location>
</feature>
<evidence type="ECO:0000256" key="2">
    <source>
        <dbReference type="ARBA" id="ARBA00022670"/>
    </source>
</evidence>
<evidence type="ECO:0000256" key="7">
    <source>
        <dbReference type="SAM" id="SignalP"/>
    </source>
</evidence>
<evidence type="ECO:0000313" key="10">
    <source>
        <dbReference type="EMBL" id="KAF1977963.1"/>
    </source>
</evidence>
<dbReference type="PROSITE" id="PS51892">
    <property type="entry name" value="SUBTILASE"/>
    <property type="match status" value="1"/>
</dbReference>
<dbReference type="InterPro" id="IPR010259">
    <property type="entry name" value="S8pro/Inhibitor_I9"/>
</dbReference>